<evidence type="ECO:0008006" key="3">
    <source>
        <dbReference type="Google" id="ProtNLM"/>
    </source>
</evidence>
<protein>
    <recommendedName>
        <fullName evidence="3">Damage-inducible protein J</fullName>
    </recommendedName>
</protein>
<dbReference type="AlphaFoldDB" id="A0A1F5MFN6"/>
<sequence length="100" mass="11211">MNTAVVNVKVDPQVKKEAQKVAKDLGISLSGVVNGFLRHLVRTKTIHFSLSEEPSDYLINSLKESREDIKAGRVVSFDDPDKALAFLDKMINDEQKLQKN</sequence>
<dbReference type="Gene3D" id="1.10.1220.10">
    <property type="entry name" value="Met repressor-like"/>
    <property type="match status" value="1"/>
</dbReference>
<evidence type="ECO:0000313" key="2">
    <source>
        <dbReference type="Proteomes" id="UP000183317"/>
    </source>
</evidence>
<dbReference type="InterPro" id="IPR013321">
    <property type="entry name" value="Arc_rbn_hlx_hlx"/>
</dbReference>
<name>A0A1F5MFN6_9BACT</name>
<dbReference type="InterPro" id="IPR007337">
    <property type="entry name" value="RelB/DinJ"/>
</dbReference>
<accession>A0A1F5MFN6</accession>
<dbReference type="Pfam" id="PF04221">
    <property type="entry name" value="RelB"/>
    <property type="match status" value="1"/>
</dbReference>
<dbReference type="NCBIfam" id="TIGR02384">
    <property type="entry name" value="RelB_DinJ"/>
    <property type="match status" value="1"/>
</dbReference>
<dbReference type="Proteomes" id="UP000183317">
    <property type="component" value="Unassembled WGS sequence"/>
</dbReference>
<reference evidence="1 2" key="1">
    <citation type="journal article" date="2016" name="Nat. Commun.">
        <title>Thousands of microbial genomes shed light on interconnected biogeochemical processes in an aquifer system.</title>
        <authorList>
            <person name="Anantharaman K."/>
            <person name="Brown C.T."/>
            <person name="Hug L.A."/>
            <person name="Sharon I."/>
            <person name="Castelle C.J."/>
            <person name="Probst A.J."/>
            <person name="Thomas B.C."/>
            <person name="Singh A."/>
            <person name="Wilkins M.J."/>
            <person name="Karaoz U."/>
            <person name="Brodie E.L."/>
            <person name="Williams K.H."/>
            <person name="Hubbard S.S."/>
            <person name="Banfield J.F."/>
        </authorList>
    </citation>
    <scope>NUCLEOTIDE SEQUENCE [LARGE SCALE GENOMIC DNA]</scope>
</reference>
<evidence type="ECO:0000313" key="1">
    <source>
        <dbReference type="EMBL" id="OGE64178.1"/>
    </source>
</evidence>
<comment type="caution">
    <text evidence="1">The sequence shown here is derived from an EMBL/GenBank/DDBJ whole genome shotgun (WGS) entry which is preliminary data.</text>
</comment>
<proteinExistence type="predicted"/>
<gene>
    <name evidence="1" type="ORF">A3J13_00120</name>
</gene>
<dbReference type="EMBL" id="MFDU01000032">
    <property type="protein sequence ID" value="OGE64178.1"/>
    <property type="molecule type" value="Genomic_DNA"/>
</dbReference>
<organism evidence="1 2">
    <name type="scientific">Candidatus Daviesbacteria bacterium RIFCSPLOWO2_02_FULL_36_8</name>
    <dbReference type="NCBI Taxonomy" id="1797793"/>
    <lineage>
        <taxon>Bacteria</taxon>
        <taxon>Candidatus Daviesiibacteriota</taxon>
    </lineage>
</organism>
<dbReference type="GO" id="GO:0006355">
    <property type="term" value="P:regulation of DNA-templated transcription"/>
    <property type="evidence" value="ECO:0007669"/>
    <property type="project" value="InterPro"/>
</dbReference>